<dbReference type="Proteomes" id="UP000184038">
    <property type="component" value="Unassembled WGS sequence"/>
</dbReference>
<dbReference type="InterPro" id="IPR017441">
    <property type="entry name" value="Protein_kinase_ATP_BS"/>
</dbReference>
<keyword evidence="11" id="KW-0472">Membrane</keyword>
<feature type="transmembrane region" description="Helical" evidence="11">
    <location>
        <begin position="351"/>
        <end position="371"/>
    </location>
</feature>
<keyword evidence="5 14" id="KW-0418">Kinase</keyword>
<dbReference type="CDD" id="cd14014">
    <property type="entry name" value="STKc_PknB_like"/>
    <property type="match status" value="1"/>
</dbReference>
<dbReference type="InterPro" id="IPR000719">
    <property type="entry name" value="Prot_kinase_dom"/>
</dbReference>
<dbReference type="InterPro" id="IPR005543">
    <property type="entry name" value="PASTA_dom"/>
</dbReference>
<dbReference type="OrthoDB" id="9788659at2"/>
<evidence type="ECO:0000256" key="8">
    <source>
        <dbReference type="ARBA" id="ARBA00048679"/>
    </source>
</evidence>
<dbReference type="PROSITE" id="PS00108">
    <property type="entry name" value="PROTEIN_KINASE_ST"/>
    <property type="match status" value="1"/>
</dbReference>
<gene>
    <name evidence="14" type="ORF">SAMN02746066_00307</name>
</gene>
<evidence type="ECO:0000256" key="11">
    <source>
        <dbReference type="SAM" id="Phobius"/>
    </source>
</evidence>
<dbReference type="PROSITE" id="PS00107">
    <property type="entry name" value="PROTEIN_KINASE_ATP"/>
    <property type="match status" value="1"/>
</dbReference>
<dbReference type="NCBIfam" id="NF033483">
    <property type="entry name" value="PknB_PASTA_kin"/>
    <property type="match status" value="1"/>
</dbReference>
<dbReference type="EMBL" id="FRCP01000005">
    <property type="protein sequence ID" value="SHL97211.1"/>
    <property type="molecule type" value="Genomic_DNA"/>
</dbReference>
<dbReference type="STRING" id="1120996.SAMN02746066_00307"/>
<dbReference type="Gene3D" id="3.30.10.20">
    <property type="match status" value="3"/>
</dbReference>
<evidence type="ECO:0000256" key="1">
    <source>
        <dbReference type="ARBA" id="ARBA00012513"/>
    </source>
</evidence>
<feature type="compositionally biased region" description="Acidic residues" evidence="10">
    <location>
        <begin position="395"/>
        <end position="408"/>
    </location>
</feature>
<keyword evidence="6 9" id="KW-0067">ATP-binding</keyword>
<organism evidence="14 15">
    <name type="scientific">Anaerosporobacter mobilis DSM 15930</name>
    <dbReference type="NCBI Taxonomy" id="1120996"/>
    <lineage>
        <taxon>Bacteria</taxon>
        <taxon>Bacillati</taxon>
        <taxon>Bacillota</taxon>
        <taxon>Clostridia</taxon>
        <taxon>Lachnospirales</taxon>
        <taxon>Lachnospiraceae</taxon>
        <taxon>Anaerosporobacter</taxon>
    </lineage>
</organism>
<evidence type="ECO:0000256" key="9">
    <source>
        <dbReference type="PROSITE-ProRule" id="PRU10141"/>
    </source>
</evidence>
<dbReference type="Gene3D" id="1.10.510.10">
    <property type="entry name" value="Transferase(Phosphotransferase) domain 1"/>
    <property type="match status" value="1"/>
</dbReference>
<dbReference type="FunFam" id="3.30.200.20:FF:000035">
    <property type="entry name" value="Serine/threonine protein kinase Stk1"/>
    <property type="match status" value="1"/>
</dbReference>
<dbReference type="EC" id="2.7.11.1" evidence="1"/>
<dbReference type="PANTHER" id="PTHR43289">
    <property type="entry name" value="MITOGEN-ACTIVATED PROTEIN KINASE KINASE KINASE 20-RELATED"/>
    <property type="match status" value="1"/>
</dbReference>
<evidence type="ECO:0000259" key="12">
    <source>
        <dbReference type="PROSITE" id="PS50011"/>
    </source>
</evidence>
<dbReference type="SUPFAM" id="SSF56112">
    <property type="entry name" value="Protein kinase-like (PK-like)"/>
    <property type="match status" value="1"/>
</dbReference>
<feature type="domain" description="Protein kinase" evidence="12">
    <location>
        <begin position="12"/>
        <end position="278"/>
    </location>
</feature>
<dbReference type="GO" id="GO:0004674">
    <property type="term" value="F:protein serine/threonine kinase activity"/>
    <property type="evidence" value="ECO:0007669"/>
    <property type="project" value="UniProtKB-KW"/>
</dbReference>
<feature type="region of interest" description="Disordered" evidence="10">
    <location>
        <begin position="303"/>
        <end position="327"/>
    </location>
</feature>
<evidence type="ECO:0000256" key="2">
    <source>
        <dbReference type="ARBA" id="ARBA00022527"/>
    </source>
</evidence>
<dbReference type="Pfam" id="PF00069">
    <property type="entry name" value="Pkinase"/>
    <property type="match status" value="1"/>
</dbReference>
<feature type="region of interest" description="Disordered" evidence="10">
    <location>
        <begin position="386"/>
        <end position="414"/>
    </location>
</feature>
<evidence type="ECO:0000256" key="10">
    <source>
        <dbReference type="SAM" id="MobiDB-lite"/>
    </source>
</evidence>
<keyword evidence="3" id="KW-0808">Transferase</keyword>
<evidence type="ECO:0000259" key="13">
    <source>
        <dbReference type="PROSITE" id="PS51178"/>
    </source>
</evidence>
<reference evidence="14 15" key="1">
    <citation type="submission" date="2016-11" db="EMBL/GenBank/DDBJ databases">
        <authorList>
            <person name="Jaros S."/>
            <person name="Januszkiewicz K."/>
            <person name="Wedrychowicz H."/>
        </authorList>
    </citation>
    <scope>NUCLEOTIDE SEQUENCE [LARGE SCALE GENOMIC DNA]</scope>
    <source>
        <strain evidence="14 15">DSM 15930</strain>
    </source>
</reference>
<evidence type="ECO:0000256" key="5">
    <source>
        <dbReference type="ARBA" id="ARBA00022777"/>
    </source>
</evidence>
<dbReference type="CDD" id="cd06577">
    <property type="entry name" value="PASTA_pknB"/>
    <property type="match status" value="3"/>
</dbReference>
<feature type="domain" description="PASTA" evidence="13">
    <location>
        <begin position="546"/>
        <end position="614"/>
    </location>
</feature>
<keyword evidence="15" id="KW-1185">Reference proteome</keyword>
<dbReference type="FunFam" id="1.10.510.10:FF:000021">
    <property type="entry name" value="Serine/threonine protein kinase"/>
    <property type="match status" value="1"/>
</dbReference>
<dbReference type="AlphaFoldDB" id="A0A1M7EZQ9"/>
<feature type="domain" description="PASTA" evidence="13">
    <location>
        <begin position="477"/>
        <end position="544"/>
    </location>
</feature>
<feature type="domain" description="PASTA" evidence="13">
    <location>
        <begin position="410"/>
        <end position="476"/>
    </location>
</feature>
<accession>A0A1M7EZQ9</accession>
<sequence>MIKPGIFISDRYEIIEKVGTGGMADVYKAKCHRLNRNVAIKVLKPEYSDDQTFVSKFRGEAQSAAGLSHPNIVNVYDVGDDGNLHYIVMELVEGITLKSFIERKGKLEIKEAVGIAIQIAQGMEAAHANHIIHRDIKPQNIIISREGKVKVTDFGIAKAASSNTITSNAMGSVHYISPEQARGGYSDEKSDIYSLGVTLYEMLIGKVPFEGDNAVSVALLHIQGEATPLRQLDPTIPPSLDKIVQKCMQKKPERRYLSASEFIQDLKRSLANPNGEFVKMAPVGVTDSPTINLTPEQVGEIREASGYTGEGNGTRNNPGGYNEMDDKNQLYESDDEDLDEDKDVDPKLEKFIIAGSITVAIVLGIVIIAIVGKGFGLFKFGHGSKDNNIQNETTLPEDETTDDTEQTEDTANKTTVPDVAGKSLEEAIDLLKKAELSSRNEEKPSDVVPENYVIEQSIVAGEEVDKNTVVVLTVSTGVESNQLRDVTGLTVDQADTILKNDQELKVVHEYEYNDTIEENLVIRTSPKAGTDVKKGDTITVYVSKGKETKYVKVPDLRNYTQSQAEDILKSKGLVKGKVSTANSDNYAQGVVMDQSYSPDTEVEEGTKIDFTVSLGPKVEEVTYIYTASATMDSSPFADDMEDGVISMDIYYDNSDEVIMDAYKQTLSSADFPKTVTLQGTQEGSATVVFYLDGEEFGSTNVRFKKVAK</sequence>
<dbReference type="PROSITE" id="PS50011">
    <property type="entry name" value="PROTEIN_KINASE_DOM"/>
    <property type="match status" value="1"/>
</dbReference>
<dbReference type="GO" id="GO:0005524">
    <property type="term" value="F:ATP binding"/>
    <property type="evidence" value="ECO:0007669"/>
    <property type="project" value="UniProtKB-UniRule"/>
</dbReference>
<evidence type="ECO:0000313" key="14">
    <source>
        <dbReference type="EMBL" id="SHL97211.1"/>
    </source>
</evidence>
<dbReference type="PROSITE" id="PS51178">
    <property type="entry name" value="PASTA"/>
    <property type="match status" value="3"/>
</dbReference>
<comment type="catalytic activity">
    <reaction evidence="7">
        <text>L-threonyl-[protein] + ATP = O-phospho-L-threonyl-[protein] + ADP + H(+)</text>
        <dbReference type="Rhea" id="RHEA:46608"/>
        <dbReference type="Rhea" id="RHEA-COMP:11060"/>
        <dbReference type="Rhea" id="RHEA-COMP:11605"/>
        <dbReference type="ChEBI" id="CHEBI:15378"/>
        <dbReference type="ChEBI" id="CHEBI:30013"/>
        <dbReference type="ChEBI" id="CHEBI:30616"/>
        <dbReference type="ChEBI" id="CHEBI:61977"/>
        <dbReference type="ChEBI" id="CHEBI:456216"/>
        <dbReference type="EC" id="2.7.11.1"/>
    </reaction>
</comment>
<protein>
    <recommendedName>
        <fullName evidence="1">non-specific serine/threonine protein kinase</fullName>
        <ecNumber evidence="1">2.7.11.1</ecNumber>
    </recommendedName>
</protein>
<keyword evidence="11" id="KW-1133">Transmembrane helix</keyword>
<dbReference type="InterPro" id="IPR008271">
    <property type="entry name" value="Ser/Thr_kinase_AS"/>
</dbReference>
<feature type="binding site" evidence="9">
    <location>
        <position position="41"/>
    </location>
    <ligand>
        <name>ATP</name>
        <dbReference type="ChEBI" id="CHEBI:30616"/>
    </ligand>
</feature>
<name>A0A1M7EZQ9_9FIRM</name>
<proteinExistence type="predicted"/>
<evidence type="ECO:0000256" key="7">
    <source>
        <dbReference type="ARBA" id="ARBA00047899"/>
    </source>
</evidence>
<dbReference type="Gene3D" id="3.30.200.20">
    <property type="entry name" value="Phosphorylase Kinase, domain 1"/>
    <property type="match status" value="1"/>
</dbReference>
<evidence type="ECO:0000256" key="6">
    <source>
        <dbReference type="ARBA" id="ARBA00022840"/>
    </source>
</evidence>
<dbReference type="SMART" id="SM00740">
    <property type="entry name" value="PASTA"/>
    <property type="match status" value="3"/>
</dbReference>
<evidence type="ECO:0000256" key="4">
    <source>
        <dbReference type="ARBA" id="ARBA00022741"/>
    </source>
</evidence>
<dbReference type="Pfam" id="PF03793">
    <property type="entry name" value="PASTA"/>
    <property type="match status" value="3"/>
</dbReference>
<dbReference type="InterPro" id="IPR011009">
    <property type="entry name" value="Kinase-like_dom_sf"/>
</dbReference>
<keyword evidence="11" id="KW-0812">Transmembrane</keyword>
<evidence type="ECO:0000313" key="15">
    <source>
        <dbReference type="Proteomes" id="UP000184038"/>
    </source>
</evidence>
<dbReference type="RefSeq" id="WP_073282037.1">
    <property type="nucleotide sequence ID" value="NZ_FRCP01000005.1"/>
</dbReference>
<dbReference type="SMART" id="SM00220">
    <property type="entry name" value="S_TKc"/>
    <property type="match status" value="1"/>
</dbReference>
<evidence type="ECO:0000256" key="3">
    <source>
        <dbReference type="ARBA" id="ARBA00022679"/>
    </source>
</evidence>
<comment type="catalytic activity">
    <reaction evidence="8">
        <text>L-seryl-[protein] + ATP = O-phospho-L-seryl-[protein] + ADP + H(+)</text>
        <dbReference type="Rhea" id="RHEA:17989"/>
        <dbReference type="Rhea" id="RHEA-COMP:9863"/>
        <dbReference type="Rhea" id="RHEA-COMP:11604"/>
        <dbReference type="ChEBI" id="CHEBI:15378"/>
        <dbReference type="ChEBI" id="CHEBI:29999"/>
        <dbReference type="ChEBI" id="CHEBI:30616"/>
        <dbReference type="ChEBI" id="CHEBI:83421"/>
        <dbReference type="ChEBI" id="CHEBI:456216"/>
        <dbReference type="EC" id="2.7.11.1"/>
    </reaction>
</comment>
<dbReference type="SUPFAM" id="SSF54184">
    <property type="entry name" value="Penicillin-binding protein 2x (pbp-2x), c-terminal domain"/>
    <property type="match status" value="1"/>
</dbReference>
<keyword evidence="4 9" id="KW-0547">Nucleotide-binding</keyword>
<keyword evidence="2 14" id="KW-0723">Serine/threonine-protein kinase</keyword>
<dbReference type="PANTHER" id="PTHR43289:SF34">
    <property type="entry name" value="SERINE_THREONINE-PROTEIN KINASE YBDM-RELATED"/>
    <property type="match status" value="1"/>
</dbReference>